<dbReference type="OrthoDB" id="2842408at2"/>
<evidence type="ECO:0000313" key="1">
    <source>
        <dbReference type="EMBL" id="SHI91961.1"/>
    </source>
</evidence>
<gene>
    <name evidence="1" type="ORF">SAMN05444373_10158</name>
</gene>
<evidence type="ECO:0008006" key="3">
    <source>
        <dbReference type="Google" id="ProtNLM"/>
    </source>
</evidence>
<proteinExistence type="predicted"/>
<accession>A0A1M6F2R6</accession>
<sequence>MQIAFWSNMHGQAATTANAVAAACFLALKTSYRILVTQNHIEMNALEHYLLRKREQAAIRMLDYTNQGLDALIRLYRNGRLRPEMIPDYTWSLMKNHGLDLLFGSAKRENLCAEKQDLLLNIFMCAKACYDLIILDLHSGLEGTNSRRLLENSDIIVCCLSQNRVLLDDFRRTMEEHPVLAGKRTAYVISRYEPASSLTLGNIAREYGLDAKSLFPVPYHVGFMDACNTGRVFDFMAYCLQARKGPDHEFAQAFSGLVDHVLKGCEKCPSPT</sequence>
<dbReference type="EMBL" id="FQZP01000015">
    <property type="protein sequence ID" value="SHI91961.1"/>
    <property type="molecule type" value="Genomic_DNA"/>
</dbReference>
<dbReference type="RefSeq" id="WP_149678398.1">
    <property type="nucleotide sequence ID" value="NZ_DAONMB010000001.1"/>
</dbReference>
<dbReference type="InterPro" id="IPR027417">
    <property type="entry name" value="P-loop_NTPase"/>
</dbReference>
<dbReference type="Proteomes" id="UP000324781">
    <property type="component" value="Unassembled WGS sequence"/>
</dbReference>
<evidence type="ECO:0000313" key="2">
    <source>
        <dbReference type="Proteomes" id="UP000324781"/>
    </source>
</evidence>
<name>A0A1M6F2R6_9FIRM</name>
<organism evidence="1 2">
    <name type="scientific">Thermoclostridium caenicola</name>
    <dbReference type="NCBI Taxonomy" id="659425"/>
    <lineage>
        <taxon>Bacteria</taxon>
        <taxon>Bacillati</taxon>
        <taxon>Bacillota</taxon>
        <taxon>Clostridia</taxon>
        <taxon>Eubacteriales</taxon>
        <taxon>Oscillospiraceae</taxon>
        <taxon>Thermoclostridium</taxon>
    </lineage>
</organism>
<dbReference type="SUPFAM" id="SSF52540">
    <property type="entry name" value="P-loop containing nucleoside triphosphate hydrolases"/>
    <property type="match status" value="1"/>
</dbReference>
<reference evidence="1 2" key="1">
    <citation type="submission" date="2016-11" db="EMBL/GenBank/DDBJ databases">
        <authorList>
            <person name="Varghese N."/>
            <person name="Submissions S."/>
        </authorList>
    </citation>
    <scope>NUCLEOTIDE SEQUENCE [LARGE SCALE GENOMIC DNA]</scope>
    <source>
        <strain evidence="1 2">DSM 19027</strain>
    </source>
</reference>
<protein>
    <recommendedName>
        <fullName evidence="3">Cellulose biosynthesis protein BcsQ</fullName>
    </recommendedName>
</protein>
<keyword evidence="2" id="KW-1185">Reference proteome</keyword>
<dbReference type="Gene3D" id="3.40.50.300">
    <property type="entry name" value="P-loop containing nucleotide triphosphate hydrolases"/>
    <property type="match status" value="1"/>
</dbReference>
<dbReference type="AlphaFoldDB" id="A0A1M6F2R6"/>